<evidence type="ECO:0000256" key="1">
    <source>
        <dbReference type="ARBA" id="ARBA00004651"/>
    </source>
</evidence>
<dbReference type="OrthoDB" id="10042731at2759"/>
<sequence>MEGNFSDFNATTVGFAHPHYNTTGQCFEWYAESDAEVNLTFQAIKTICGTESDWAPFAFRGREEFIIAISVVCILLNGLVIFGIAKGQQHTPLYYLIGNLAVIDIITNVVVHVMFELRDSVTYRQFMLLIVTVLHFPVILSLTGLVLLSVDRYISVRHAIFYHYTVRGGHVLVAVAGAWVSAALLCFSPMMGWNCKAMGTSDQLCFLGAVESSYIQFMTVLCMTGVCVVVFTNVRVFAVLRRRLTMVGVQEQHQGRVHIHRQQIAAAQKKAKSVLLMIVVFLIAWLPFLSWQLTVLVSIHNSWDGLVGINQLFRCVFLIVIGLVPIVNPFVYAFRLPALRRVVWDSIRNGGIFLWRRLAPPQQVHPTSIEMSILTT</sequence>
<dbReference type="Gene3D" id="1.20.1070.10">
    <property type="entry name" value="Rhodopsin 7-helix transmembrane proteins"/>
    <property type="match status" value="1"/>
</dbReference>
<evidence type="ECO:0000256" key="3">
    <source>
        <dbReference type="ARBA" id="ARBA00022692"/>
    </source>
</evidence>
<dbReference type="AlphaFoldDB" id="A0A8K0ERP6"/>
<evidence type="ECO:0000259" key="8">
    <source>
        <dbReference type="PROSITE" id="PS50262"/>
    </source>
</evidence>
<evidence type="ECO:0000256" key="7">
    <source>
        <dbReference type="SAM" id="Phobius"/>
    </source>
</evidence>
<feature type="transmembrane region" description="Helical" evidence="7">
    <location>
        <begin position="171"/>
        <end position="193"/>
    </location>
</feature>
<accession>A0A8K0ERP6</accession>
<feature type="transmembrane region" description="Helical" evidence="7">
    <location>
        <begin position="92"/>
        <end position="115"/>
    </location>
</feature>
<organism evidence="9 10">
    <name type="scientific">Branchiostoma lanceolatum</name>
    <name type="common">Common lancelet</name>
    <name type="synonym">Amphioxus lanceolatum</name>
    <dbReference type="NCBI Taxonomy" id="7740"/>
    <lineage>
        <taxon>Eukaryota</taxon>
        <taxon>Metazoa</taxon>
        <taxon>Chordata</taxon>
        <taxon>Cephalochordata</taxon>
        <taxon>Leptocardii</taxon>
        <taxon>Amphioxiformes</taxon>
        <taxon>Branchiostomatidae</taxon>
        <taxon>Branchiostoma</taxon>
    </lineage>
</organism>
<comment type="subcellular location">
    <subcellularLocation>
        <location evidence="1">Cell membrane</location>
        <topology evidence="1">Multi-pass membrane protein</topology>
    </subcellularLocation>
</comment>
<dbReference type="GO" id="GO:0005886">
    <property type="term" value="C:plasma membrane"/>
    <property type="evidence" value="ECO:0007669"/>
    <property type="project" value="UniProtKB-SubCell"/>
</dbReference>
<gene>
    <name evidence="9" type="primary">CNR2</name>
    <name evidence="9" type="ORF">BLAG_LOCUS16077</name>
</gene>
<dbReference type="PROSITE" id="PS00237">
    <property type="entry name" value="G_PROTEIN_RECEP_F1_1"/>
    <property type="match status" value="1"/>
</dbReference>
<evidence type="ECO:0000256" key="2">
    <source>
        <dbReference type="ARBA" id="ARBA00022475"/>
    </source>
</evidence>
<evidence type="ECO:0000256" key="6">
    <source>
        <dbReference type="RuleBase" id="RU000688"/>
    </source>
</evidence>
<dbReference type="PROSITE" id="PS50262">
    <property type="entry name" value="G_PROTEIN_RECEP_F1_2"/>
    <property type="match status" value="1"/>
</dbReference>
<keyword evidence="10" id="KW-1185">Reference proteome</keyword>
<evidence type="ECO:0000313" key="9">
    <source>
        <dbReference type="EMBL" id="CAH1258546.1"/>
    </source>
</evidence>
<feature type="domain" description="G-protein coupled receptors family 1 profile" evidence="8">
    <location>
        <begin position="76"/>
        <end position="332"/>
    </location>
</feature>
<reference evidence="9" key="1">
    <citation type="submission" date="2022-01" db="EMBL/GenBank/DDBJ databases">
        <authorList>
            <person name="Braso-Vives M."/>
        </authorList>
    </citation>
    <scope>NUCLEOTIDE SEQUENCE</scope>
</reference>
<dbReference type="EMBL" id="OV696688">
    <property type="protein sequence ID" value="CAH1258546.1"/>
    <property type="molecule type" value="Genomic_DNA"/>
</dbReference>
<protein>
    <submittedName>
        <fullName evidence="9">CNR2 protein</fullName>
    </submittedName>
</protein>
<dbReference type="SMART" id="SM01381">
    <property type="entry name" value="7TM_GPCR_Srsx"/>
    <property type="match status" value="1"/>
</dbReference>
<feature type="transmembrane region" description="Helical" evidence="7">
    <location>
        <begin position="274"/>
        <end position="299"/>
    </location>
</feature>
<dbReference type="PANTHER" id="PTHR22750">
    <property type="entry name" value="G-PROTEIN COUPLED RECEPTOR"/>
    <property type="match status" value="1"/>
</dbReference>
<feature type="transmembrane region" description="Helical" evidence="7">
    <location>
        <begin position="311"/>
        <end position="334"/>
    </location>
</feature>
<keyword evidence="6" id="KW-0675">Receptor</keyword>
<keyword evidence="4 7" id="KW-1133">Transmembrane helix</keyword>
<feature type="transmembrane region" description="Helical" evidence="7">
    <location>
        <begin position="213"/>
        <end position="234"/>
    </location>
</feature>
<dbReference type="InterPro" id="IPR000276">
    <property type="entry name" value="GPCR_Rhodpsn"/>
</dbReference>
<dbReference type="PRINTS" id="PR00237">
    <property type="entry name" value="GPCRRHODOPSN"/>
</dbReference>
<keyword evidence="2" id="KW-1003">Cell membrane</keyword>
<proteinExistence type="inferred from homology"/>
<feature type="transmembrane region" description="Helical" evidence="7">
    <location>
        <begin position="127"/>
        <end position="150"/>
    </location>
</feature>
<feature type="transmembrane region" description="Helical" evidence="7">
    <location>
        <begin position="65"/>
        <end position="85"/>
    </location>
</feature>
<dbReference type="SUPFAM" id="SSF81321">
    <property type="entry name" value="Family A G protein-coupled receptor-like"/>
    <property type="match status" value="1"/>
</dbReference>
<evidence type="ECO:0000256" key="5">
    <source>
        <dbReference type="ARBA" id="ARBA00023136"/>
    </source>
</evidence>
<keyword evidence="6" id="KW-0807">Transducer</keyword>
<comment type="similarity">
    <text evidence="6">Belongs to the G-protein coupled receptor 1 family.</text>
</comment>
<evidence type="ECO:0000256" key="4">
    <source>
        <dbReference type="ARBA" id="ARBA00022989"/>
    </source>
</evidence>
<keyword evidence="6" id="KW-0297">G-protein coupled receptor</keyword>
<dbReference type="Proteomes" id="UP000838412">
    <property type="component" value="Chromosome 3"/>
</dbReference>
<dbReference type="GO" id="GO:0004930">
    <property type="term" value="F:G protein-coupled receptor activity"/>
    <property type="evidence" value="ECO:0007669"/>
    <property type="project" value="UniProtKB-KW"/>
</dbReference>
<evidence type="ECO:0000313" key="10">
    <source>
        <dbReference type="Proteomes" id="UP000838412"/>
    </source>
</evidence>
<keyword evidence="5 7" id="KW-0472">Membrane</keyword>
<dbReference type="InterPro" id="IPR017452">
    <property type="entry name" value="GPCR_Rhodpsn_7TM"/>
</dbReference>
<keyword evidence="3 6" id="KW-0812">Transmembrane</keyword>
<dbReference type="Pfam" id="PF00001">
    <property type="entry name" value="7tm_1"/>
    <property type="match status" value="1"/>
</dbReference>
<name>A0A8K0ERP6_BRALA</name>